<comment type="caution">
    <text evidence="4">The sequence shown here is derived from an EMBL/GenBank/DDBJ whole genome shotgun (WGS) entry which is preliminary data.</text>
</comment>
<keyword evidence="1" id="KW-1133">Transmembrane helix</keyword>
<gene>
    <name evidence="4" type="ORF">GM920_22450</name>
</gene>
<dbReference type="InterPro" id="IPR012373">
    <property type="entry name" value="Ferrdict_sens_TM"/>
</dbReference>
<dbReference type="Gene3D" id="3.55.50.30">
    <property type="match status" value="1"/>
</dbReference>
<keyword evidence="1" id="KW-0812">Transmembrane</keyword>
<organism evidence="4 5">
    <name type="scientific">Pedobacter gandavensis</name>
    <dbReference type="NCBI Taxonomy" id="2679963"/>
    <lineage>
        <taxon>Bacteria</taxon>
        <taxon>Pseudomonadati</taxon>
        <taxon>Bacteroidota</taxon>
        <taxon>Sphingobacteriia</taxon>
        <taxon>Sphingobacteriales</taxon>
        <taxon>Sphingobacteriaceae</taxon>
        <taxon>Pedobacter</taxon>
    </lineage>
</organism>
<proteinExistence type="predicted"/>
<dbReference type="EMBL" id="WNXC01000011">
    <property type="protein sequence ID" value="MBB2151677.1"/>
    <property type="molecule type" value="Genomic_DNA"/>
</dbReference>
<reference evidence="4 5" key="1">
    <citation type="submission" date="2019-11" db="EMBL/GenBank/DDBJ databases">
        <title>Description of Pedobacter sp. LMG 31462T.</title>
        <authorList>
            <person name="Carlier A."/>
            <person name="Qi S."/>
            <person name="Vandamme P."/>
        </authorList>
    </citation>
    <scope>NUCLEOTIDE SEQUENCE [LARGE SCALE GENOMIC DNA]</scope>
    <source>
        <strain evidence="4 5">LMG 31462</strain>
    </source>
</reference>
<dbReference type="Pfam" id="PF16344">
    <property type="entry name" value="FecR_C"/>
    <property type="match status" value="1"/>
</dbReference>
<evidence type="ECO:0000256" key="1">
    <source>
        <dbReference type="SAM" id="Phobius"/>
    </source>
</evidence>
<dbReference type="RefSeq" id="WP_182961646.1">
    <property type="nucleotide sequence ID" value="NZ_WNXC01000011.1"/>
</dbReference>
<evidence type="ECO:0000313" key="5">
    <source>
        <dbReference type="Proteomes" id="UP000636110"/>
    </source>
</evidence>
<dbReference type="Pfam" id="PF04773">
    <property type="entry name" value="FecR"/>
    <property type="match status" value="1"/>
</dbReference>
<keyword evidence="1" id="KW-0472">Membrane</keyword>
<keyword evidence="5" id="KW-1185">Reference proteome</keyword>
<dbReference type="InterPro" id="IPR006860">
    <property type="entry name" value="FecR"/>
</dbReference>
<dbReference type="PANTHER" id="PTHR30273">
    <property type="entry name" value="PERIPLASMIC SIGNAL SENSOR AND SIGMA FACTOR ACTIVATOR FECR-RELATED"/>
    <property type="match status" value="1"/>
</dbReference>
<feature type="domain" description="FecR protein" evidence="2">
    <location>
        <begin position="191"/>
        <end position="284"/>
    </location>
</feature>
<sequence>MERQDIENILDKFSKGIASETEHQVFNEYLAELDDDAYEILLMAYQDKLTDELKYELPDPLLLGKIKEKALPKAVKRYKLKTIYGYAAAAILLISLSVTMFLNQDIPHEIPVQYGKHQEYAIKAPENKAVLTLANGTEISLTDAANGKIAEQSGVRITKTSDGQLIYDIAAGKETDASNHRKTGQSAYNSISTPAGSKYQINLPDGTRVWLNAMSSIKYAPQFMGKERLVILTGEAYFEVAKHEGVPFKVSSRGQVVEVMGTHFNINAYQNEPAVKTTLAEGSVLVNMEPDIKKQAYTNQKRLVPGEQSVLENGALNVKKVDLQEVLAWKDGYFSVDDDLKTIMRNIERVYNVEVVYQGEIENVELGGIVSKSRSLADILNVLESTEKFRFKVEGRRITVMK</sequence>
<dbReference type="InterPro" id="IPR032508">
    <property type="entry name" value="FecR_C"/>
</dbReference>
<evidence type="ECO:0000259" key="3">
    <source>
        <dbReference type="Pfam" id="PF16344"/>
    </source>
</evidence>
<protein>
    <submittedName>
        <fullName evidence="4">DUF4974 domain-containing protein</fullName>
    </submittedName>
</protein>
<feature type="domain" description="Protein FecR C-terminal" evidence="3">
    <location>
        <begin position="337"/>
        <end position="400"/>
    </location>
</feature>
<dbReference type="Proteomes" id="UP000636110">
    <property type="component" value="Unassembled WGS sequence"/>
</dbReference>
<feature type="transmembrane region" description="Helical" evidence="1">
    <location>
        <begin position="83"/>
        <end position="102"/>
    </location>
</feature>
<evidence type="ECO:0000313" key="4">
    <source>
        <dbReference type="EMBL" id="MBB2151677.1"/>
    </source>
</evidence>
<evidence type="ECO:0000259" key="2">
    <source>
        <dbReference type="Pfam" id="PF04773"/>
    </source>
</evidence>
<accession>A0ABR6F354</accession>
<dbReference type="Gene3D" id="2.60.120.1440">
    <property type="match status" value="1"/>
</dbReference>
<name>A0ABR6F354_9SPHI</name>
<dbReference type="PANTHER" id="PTHR30273:SF2">
    <property type="entry name" value="PROTEIN FECR"/>
    <property type="match status" value="1"/>
</dbReference>